<dbReference type="AlphaFoldDB" id="A0A1W9KT17"/>
<dbReference type="EMBL" id="MTEI01000008">
    <property type="protein sequence ID" value="OQW87543.1"/>
    <property type="molecule type" value="Genomic_DNA"/>
</dbReference>
<evidence type="ECO:0008006" key="3">
    <source>
        <dbReference type="Google" id="ProtNLM"/>
    </source>
</evidence>
<dbReference type="Proteomes" id="UP000192505">
    <property type="component" value="Unassembled WGS sequence"/>
</dbReference>
<reference evidence="1 2" key="1">
    <citation type="submission" date="2017-01" db="EMBL/GenBank/DDBJ databases">
        <title>Novel large sulfur bacteria in the metagenomes of groundwater-fed chemosynthetic microbial mats in the Lake Huron basin.</title>
        <authorList>
            <person name="Sharrar A.M."/>
            <person name="Flood B.E."/>
            <person name="Bailey J.V."/>
            <person name="Jones D.S."/>
            <person name="Biddanda B."/>
            <person name="Ruberg S.A."/>
            <person name="Marcus D.N."/>
            <person name="Dick G.J."/>
        </authorList>
    </citation>
    <scope>NUCLEOTIDE SEQUENCE [LARGE SCALE GENOMIC DNA]</scope>
    <source>
        <strain evidence="1">A7</strain>
    </source>
</reference>
<accession>A0A1W9KT17</accession>
<comment type="caution">
    <text evidence="1">The sequence shown here is derived from an EMBL/GenBank/DDBJ whole genome shotgun (WGS) entry which is preliminary data.</text>
</comment>
<name>A0A1W9KT17_9BURK</name>
<evidence type="ECO:0000313" key="2">
    <source>
        <dbReference type="Proteomes" id="UP000192505"/>
    </source>
</evidence>
<proteinExistence type="predicted"/>
<sequence length="150" mass="16090">MRSYPRNSPEAAARIVALVLVSDGHVCNTEYKTLNQLFAARDLGLNPQDMPGILQTLCEDLQMEGFDGRSILTHVGDDLMASLMAEVDDTRLQGLVLRIAASVAHADKHLSDGETAMLDAIIRHWRAGPLASDTAGARLTPPAFVPAGSI</sequence>
<evidence type="ECO:0000313" key="1">
    <source>
        <dbReference type="EMBL" id="OQW87543.1"/>
    </source>
</evidence>
<protein>
    <recommendedName>
        <fullName evidence="3">Co-chaperone DjlA N-terminal domain-containing protein</fullName>
    </recommendedName>
</protein>
<organism evidence="1 2">
    <name type="scientific">Rhodoferax ferrireducens</name>
    <dbReference type="NCBI Taxonomy" id="192843"/>
    <lineage>
        <taxon>Bacteria</taxon>
        <taxon>Pseudomonadati</taxon>
        <taxon>Pseudomonadota</taxon>
        <taxon>Betaproteobacteria</taxon>
        <taxon>Burkholderiales</taxon>
        <taxon>Comamonadaceae</taxon>
        <taxon>Rhodoferax</taxon>
    </lineage>
</organism>
<dbReference type="SUPFAM" id="SSF158682">
    <property type="entry name" value="TerB-like"/>
    <property type="match status" value="1"/>
</dbReference>
<dbReference type="InterPro" id="IPR029024">
    <property type="entry name" value="TerB-like"/>
</dbReference>
<dbReference type="Gene3D" id="1.10.3680.10">
    <property type="entry name" value="TerB-like"/>
    <property type="match status" value="1"/>
</dbReference>
<gene>
    <name evidence="1" type="ORF">BWK72_12900</name>
</gene>